<proteinExistence type="predicted"/>
<dbReference type="InterPro" id="IPR050834">
    <property type="entry name" value="Glycosyltransf_2"/>
</dbReference>
<dbReference type="SUPFAM" id="SSF53448">
    <property type="entry name" value="Nucleotide-diphospho-sugar transferases"/>
    <property type="match status" value="1"/>
</dbReference>
<keyword evidence="3" id="KW-1185">Reference proteome</keyword>
<dbReference type="Proteomes" id="UP000252405">
    <property type="component" value="Unassembled WGS sequence"/>
</dbReference>
<sequence>MKLKFSVIIPVYNGEMYLKYCLDSILLAAKNHAVEVIVIDDGSTDSSAGIAQKYSESFESFLFITQNNKGPSAARNVGLGVANGEYVTFVDCDDIVFNNYFFCLENACRKNPDIIVFGYQRVFLNGEKQSFPTSGMEQYISPGKFLDDVIGDRELFWFTWSKAFRRSALSDLRFDERLHLGEDTIFNMYAVLSAKYIIRIPEIIYSYYQVEGSLSSPRYKPLLLENMQVHFDTRLDIQNKAGEITDEGRRDIRDYYMLHILPWLISNAIKISDFSAQIDELKRIRNSELVETCLSWKGRRGTRGMNIIQLLFKARMLRLLRSLLVWKSRIESSKKDGVRSWSIK</sequence>
<name>A0A368U383_9GAMM</name>
<evidence type="ECO:0000313" key="3">
    <source>
        <dbReference type="Proteomes" id="UP000252405"/>
    </source>
</evidence>
<comment type="caution">
    <text evidence="2">The sequence shown here is derived from an EMBL/GenBank/DDBJ whole genome shotgun (WGS) entry which is preliminary data.</text>
</comment>
<organism evidence="2 3">
    <name type="scientific">Billgrantia montanilacus</name>
    <dbReference type="NCBI Taxonomy" id="2282305"/>
    <lineage>
        <taxon>Bacteria</taxon>
        <taxon>Pseudomonadati</taxon>
        <taxon>Pseudomonadota</taxon>
        <taxon>Gammaproteobacteria</taxon>
        <taxon>Oceanospirillales</taxon>
        <taxon>Halomonadaceae</taxon>
        <taxon>Billgrantia</taxon>
    </lineage>
</organism>
<reference evidence="2 3" key="1">
    <citation type="submission" date="2018-07" db="EMBL/GenBank/DDBJ databases">
        <title>Halomonas montanilacus sp. nov., isolated from Lake Pengyan on Tibetan Plateau.</title>
        <authorList>
            <person name="Lu H."/>
            <person name="Xing P."/>
            <person name="Wu Q."/>
        </authorList>
    </citation>
    <scope>NUCLEOTIDE SEQUENCE [LARGE SCALE GENOMIC DNA]</scope>
    <source>
        <strain evidence="2 3">PYC7W</strain>
    </source>
</reference>
<gene>
    <name evidence="2" type="ORF">DU505_03750</name>
</gene>
<dbReference type="AlphaFoldDB" id="A0A368U383"/>
<accession>A0A368U383</accession>
<dbReference type="PANTHER" id="PTHR43685:SF11">
    <property type="entry name" value="GLYCOSYLTRANSFERASE TAGX-RELATED"/>
    <property type="match status" value="1"/>
</dbReference>
<dbReference type="InterPro" id="IPR029044">
    <property type="entry name" value="Nucleotide-diphossugar_trans"/>
</dbReference>
<dbReference type="CDD" id="cd00761">
    <property type="entry name" value="Glyco_tranf_GTA_type"/>
    <property type="match status" value="1"/>
</dbReference>
<dbReference type="RefSeq" id="WP_114477659.1">
    <property type="nucleotide sequence ID" value="NZ_QPII01000002.1"/>
</dbReference>
<evidence type="ECO:0000313" key="2">
    <source>
        <dbReference type="EMBL" id="RCV91016.1"/>
    </source>
</evidence>
<dbReference type="InterPro" id="IPR001173">
    <property type="entry name" value="Glyco_trans_2-like"/>
</dbReference>
<dbReference type="EMBL" id="QPII01000002">
    <property type="protein sequence ID" value="RCV91016.1"/>
    <property type="molecule type" value="Genomic_DNA"/>
</dbReference>
<keyword evidence="2" id="KW-0808">Transferase</keyword>
<dbReference type="OrthoDB" id="9802649at2"/>
<evidence type="ECO:0000259" key="1">
    <source>
        <dbReference type="Pfam" id="PF00535"/>
    </source>
</evidence>
<dbReference type="GO" id="GO:0016740">
    <property type="term" value="F:transferase activity"/>
    <property type="evidence" value="ECO:0007669"/>
    <property type="project" value="UniProtKB-KW"/>
</dbReference>
<dbReference type="PANTHER" id="PTHR43685">
    <property type="entry name" value="GLYCOSYLTRANSFERASE"/>
    <property type="match status" value="1"/>
</dbReference>
<protein>
    <submittedName>
        <fullName evidence="2">Glycosyltransferase</fullName>
    </submittedName>
</protein>
<dbReference type="Pfam" id="PF00535">
    <property type="entry name" value="Glycos_transf_2"/>
    <property type="match status" value="1"/>
</dbReference>
<dbReference type="Gene3D" id="3.90.550.10">
    <property type="entry name" value="Spore Coat Polysaccharide Biosynthesis Protein SpsA, Chain A"/>
    <property type="match status" value="1"/>
</dbReference>
<feature type="domain" description="Glycosyltransferase 2-like" evidence="1">
    <location>
        <begin position="6"/>
        <end position="172"/>
    </location>
</feature>